<name>A0AA95MHY0_9BACI</name>
<protein>
    <submittedName>
        <fullName evidence="4">Histidine phosphatase family protein</fullName>
        <ecNumber evidence="4">3.1.3.-</ecNumber>
    </submittedName>
</protein>
<evidence type="ECO:0000256" key="1">
    <source>
        <dbReference type="ARBA" id="ARBA00022801"/>
    </source>
</evidence>
<organism evidence="4 5">
    <name type="scientific">Neobacillus novalis</name>
    <dbReference type="NCBI Taxonomy" id="220687"/>
    <lineage>
        <taxon>Bacteria</taxon>
        <taxon>Bacillati</taxon>
        <taxon>Bacillota</taxon>
        <taxon>Bacilli</taxon>
        <taxon>Bacillales</taxon>
        <taxon>Bacillaceae</taxon>
        <taxon>Neobacillus</taxon>
    </lineage>
</organism>
<evidence type="ECO:0000256" key="3">
    <source>
        <dbReference type="PIRSR" id="PIRSR613078-2"/>
    </source>
</evidence>
<dbReference type="Gene3D" id="3.40.50.1240">
    <property type="entry name" value="Phosphoglycerate mutase-like"/>
    <property type="match status" value="1"/>
</dbReference>
<feature type="binding site" evidence="3">
    <location>
        <position position="58"/>
    </location>
    <ligand>
        <name>substrate</name>
    </ligand>
</feature>
<evidence type="ECO:0000313" key="5">
    <source>
        <dbReference type="Proteomes" id="UP001178288"/>
    </source>
</evidence>
<dbReference type="EMBL" id="CP126114">
    <property type="protein sequence ID" value="WHY83915.1"/>
    <property type="molecule type" value="Genomic_DNA"/>
</dbReference>
<feature type="binding site" evidence="3">
    <location>
        <begin position="82"/>
        <end position="85"/>
    </location>
    <ligand>
        <name>substrate</name>
    </ligand>
</feature>
<feature type="binding site" evidence="3">
    <location>
        <begin position="8"/>
        <end position="15"/>
    </location>
    <ligand>
        <name>substrate</name>
    </ligand>
</feature>
<dbReference type="PROSITE" id="PS00175">
    <property type="entry name" value="PG_MUTASE"/>
    <property type="match status" value="1"/>
</dbReference>
<dbReference type="InterPro" id="IPR001345">
    <property type="entry name" value="PG/BPGM_mutase_AS"/>
</dbReference>
<dbReference type="Proteomes" id="UP001178288">
    <property type="component" value="Chromosome"/>
</dbReference>
<feature type="active site" description="Proton donor/acceptor" evidence="2">
    <location>
        <position position="82"/>
    </location>
</feature>
<dbReference type="InterPro" id="IPR013078">
    <property type="entry name" value="His_Pase_superF_clade-1"/>
</dbReference>
<reference evidence="4" key="1">
    <citation type="submission" date="2023-05" db="EMBL/GenBank/DDBJ databases">
        <title>Comparative genomics of Bacillaceae isolates and their secondary metabolite potential.</title>
        <authorList>
            <person name="Song L."/>
            <person name="Nielsen L.J."/>
            <person name="Mohite O."/>
            <person name="Xu X."/>
            <person name="Weber T."/>
            <person name="Kovacs A.T."/>
        </authorList>
    </citation>
    <scope>NUCLEOTIDE SEQUENCE</scope>
    <source>
        <strain evidence="4">XLM17</strain>
    </source>
</reference>
<dbReference type="GO" id="GO:0043456">
    <property type="term" value="P:regulation of pentose-phosphate shunt"/>
    <property type="evidence" value="ECO:0007669"/>
    <property type="project" value="TreeGrafter"/>
</dbReference>
<dbReference type="GO" id="GO:0005829">
    <property type="term" value="C:cytosol"/>
    <property type="evidence" value="ECO:0007669"/>
    <property type="project" value="TreeGrafter"/>
</dbReference>
<proteinExistence type="predicted"/>
<dbReference type="CDD" id="cd07067">
    <property type="entry name" value="HP_PGM_like"/>
    <property type="match status" value="1"/>
</dbReference>
<dbReference type="GO" id="GO:0004331">
    <property type="term" value="F:fructose-2,6-bisphosphate 2-phosphatase activity"/>
    <property type="evidence" value="ECO:0007669"/>
    <property type="project" value="TreeGrafter"/>
</dbReference>
<dbReference type="GO" id="GO:0045820">
    <property type="term" value="P:negative regulation of glycolytic process"/>
    <property type="evidence" value="ECO:0007669"/>
    <property type="project" value="TreeGrafter"/>
</dbReference>
<keyword evidence="1 4" id="KW-0378">Hydrolase</keyword>
<dbReference type="InterPro" id="IPR051695">
    <property type="entry name" value="Phosphoglycerate_Mutase"/>
</dbReference>
<dbReference type="EC" id="3.1.3.-" evidence="4"/>
<dbReference type="AlphaFoldDB" id="A0AA95MHY0"/>
<dbReference type="PANTHER" id="PTHR46517:SF1">
    <property type="entry name" value="FRUCTOSE-2,6-BISPHOSPHATASE TIGAR"/>
    <property type="match status" value="1"/>
</dbReference>
<gene>
    <name evidence="4" type="ORF">QNH39_14595</name>
</gene>
<accession>A0AA95MHY0</accession>
<dbReference type="KEGG" id="nnv:QNH39_14595"/>
<keyword evidence="5" id="KW-1185">Reference proteome</keyword>
<evidence type="ECO:0000256" key="2">
    <source>
        <dbReference type="PIRSR" id="PIRSR613078-1"/>
    </source>
</evidence>
<dbReference type="SUPFAM" id="SSF53254">
    <property type="entry name" value="Phosphoglycerate mutase-like"/>
    <property type="match status" value="1"/>
</dbReference>
<dbReference type="Pfam" id="PF00300">
    <property type="entry name" value="His_Phos_1"/>
    <property type="match status" value="1"/>
</dbReference>
<feature type="active site" description="Tele-phosphohistidine intermediate" evidence="2">
    <location>
        <position position="9"/>
    </location>
</feature>
<dbReference type="InterPro" id="IPR029033">
    <property type="entry name" value="His_PPase_superfam"/>
</dbReference>
<sequence>MMKICLIRHGETAWNANGIIQGLTDTDLNDIGRNQAEACANFLSKQNWDLILTSPLRRAKNTASILANKMGQNVKVMEEFVEKHYGDAVGSPLINQTSYAEAGEQSILFKKRVLAGFRQLKENYFNKKIILVTHGDVIQVILTSLFDSNEFNQTVKNASISELELTGNKWVMNSFNNNGYSISFTNKKSVQ</sequence>
<dbReference type="RefSeq" id="WP_066087815.1">
    <property type="nucleotide sequence ID" value="NZ_CP126114.1"/>
</dbReference>
<evidence type="ECO:0000313" key="4">
    <source>
        <dbReference type="EMBL" id="WHY83915.1"/>
    </source>
</evidence>
<dbReference type="SMART" id="SM00855">
    <property type="entry name" value="PGAM"/>
    <property type="match status" value="1"/>
</dbReference>
<dbReference type="PANTHER" id="PTHR46517">
    <property type="entry name" value="FRUCTOSE-2,6-BISPHOSPHATASE TIGAR"/>
    <property type="match status" value="1"/>
</dbReference>